<reference evidence="2" key="1">
    <citation type="submission" date="2021-06" db="EMBL/GenBank/DDBJ databases">
        <title>Comparative genomics, transcriptomics and evolutionary studies reveal genomic signatures of adaptation to plant cell wall in hemibiotrophic fungi.</title>
        <authorList>
            <consortium name="DOE Joint Genome Institute"/>
            <person name="Baroncelli R."/>
            <person name="Diaz J.F."/>
            <person name="Benocci T."/>
            <person name="Peng M."/>
            <person name="Battaglia E."/>
            <person name="Haridas S."/>
            <person name="Andreopoulos W."/>
            <person name="Labutti K."/>
            <person name="Pangilinan J."/>
            <person name="Floch G.L."/>
            <person name="Makela M.R."/>
            <person name="Henrissat B."/>
            <person name="Grigoriev I.V."/>
            <person name="Crouch J.A."/>
            <person name="De Vries R.P."/>
            <person name="Sukno S.A."/>
            <person name="Thon M.R."/>
        </authorList>
    </citation>
    <scope>NUCLEOTIDE SEQUENCE</scope>
    <source>
        <strain evidence="2">CBS 193.32</strain>
    </source>
</reference>
<keyword evidence="3" id="KW-1185">Reference proteome</keyword>
<evidence type="ECO:0000256" key="1">
    <source>
        <dbReference type="SAM" id="SignalP"/>
    </source>
</evidence>
<evidence type="ECO:0000313" key="3">
    <source>
        <dbReference type="Proteomes" id="UP001224890"/>
    </source>
</evidence>
<dbReference type="AlphaFoldDB" id="A0AAJ0EV05"/>
<protein>
    <submittedName>
        <fullName evidence="2">Uncharacterized protein</fullName>
    </submittedName>
</protein>
<evidence type="ECO:0000313" key="2">
    <source>
        <dbReference type="EMBL" id="KAK1672744.1"/>
    </source>
</evidence>
<feature type="chain" id="PRO_5042586219" evidence="1">
    <location>
        <begin position="21"/>
        <end position="73"/>
    </location>
</feature>
<organism evidence="2 3">
    <name type="scientific">Colletotrichum godetiae</name>
    <dbReference type="NCBI Taxonomy" id="1209918"/>
    <lineage>
        <taxon>Eukaryota</taxon>
        <taxon>Fungi</taxon>
        <taxon>Dikarya</taxon>
        <taxon>Ascomycota</taxon>
        <taxon>Pezizomycotina</taxon>
        <taxon>Sordariomycetes</taxon>
        <taxon>Hypocreomycetidae</taxon>
        <taxon>Glomerellales</taxon>
        <taxon>Glomerellaceae</taxon>
        <taxon>Colletotrichum</taxon>
        <taxon>Colletotrichum acutatum species complex</taxon>
    </lineage>
</organism>
<proteinExistence type="predicted"/>
<dbReference type="Proteomes" id="UP001224890">
    <property type="component" value="Unassembled WGS sequence"/>
</dbReference>
<feature type="signal peptide" evidence="1">
    <location>
        <begin position="1"/>
        <end position="20"/>
    </location>
</feature>
<dbReference type="RefSeq" id="XP_060426747.1">
    <property type="nucleotide sequence ID" value="XM_060580609.1"/>
</dbReference>
<name>A0AAJ0EV05_9PEZI</name>
<gene>
    <name evidence="2" type="ORF">BDP55DRAFT_750104</name>
</gene>
<accession>A0AAJ0EV05</accession>
<dbReference type="EMBL" id="JAHMHR010000036">
    <property type="protein sequence ID" value="KAK1672744.1"/>
    <property type="molecule type" value="Genomic_DNA"/>
</dbReference>
<comment type="caution">
    <text evidence="2">The sequence shown here is derived from an EMBL/GenBank/DDBJ whole genome shotgun (WGS) entry which is preliminary data.</text>
</comment>
<sequence>MRTLLFSIALAAALARNSLAQFPPAPEGVTVLKSKIDDGIEISYKKARKNRLHKRERKADLTSSPVFVRKLKV</sequence>
<dbReference type="GeneID" id="85465135"/>
<keyword evidence="1" id="KW-0732">Signal</keyword>